<evidence type="ECO:0000313" key="2">
    <source>
        <dbReference type="EMBL" id="KAA8559394.1"/>
    </source>
</evidence>
<sequence>MDTPSPQDLAQYIQTLKQLKEITTVNNPWIPLWAAIAGGLIASIPTGIGAIFRSRSTRKSVEVAILTEIANMALMIRKRNYVNQLIERRNALTEINNQIASVHNDCETLPNRVTQTFEVTVSDDYCKIYKANLDKIGIINSKKLSKIVNFYSLVESVMLDAKPTGNMGTTGSVEDYAETIIFLEDALKLADELNPQRA</sequence>
<name>A0A5M9IRL0_9PSED</name>
<dbReference type="RefSeq" id="WP_150296226.1">
    <property type="nucleotide sequence ID" value="NZ_VTFH01000002.1"/>
</dbReference>
<evidence type="ECO:0000313" key="3">
    <source>
        <dbReference type="Proteomes" id="UP000323425"/>
    </source>
</evidence>
<comment type="caution">
    <text evidence="2">The sequence shown here is derived from an EMBL/GenBank/DDBJ whole genome shotgun (WGS) entry which is preliminary data.</text>
</comment>
<protein>
    <recommendedName>
        <fullName evidence="4">DUF4760 domain-containing protein</fullName>
    </recommendedName>
</protein>
<evidence type="ECO:0000256" key="1">
    <source>
        <dbReference type="SAM" id="Phobius"/>
    </source>
</evidence>
<proteinExistence type="predicted"/>
<accession>A0A5M9IRL0</accession>
<reference evidence="2 3" key="1">
    <citation type="journal article" date="2018" name="Plant Biotechnol. Rep.">
        <title>Diversity and antifungal activity of endophytic bacteria associated with Panax ginseng seedlings.</title>
        <authorList>
            <person name="Park J.M."/>
            <person name="Hong C.E."/>
            <person name="Jo S.H."/>
        </authorList>
    </citation>
    <scope>NUCLEOTIDE SEQUENCE [LARGE SCALE GENOMIC DNA]</scope>
    <source>
        <strain evidence="2 3">PgKB38</strain>
    </source>
</reference>
<dbReference type="EMBL" id="VTFH01000002">
    <property type="protein sequence ID" value="KAA8559394.1"/>
    <property type="molecule type" value="Genomic_DNA"/>
</dbReference>
<keyword evidence="1" id="KW-0812">Transmembrane</keyword>
<dbReference type="Proteomes" id="UP000323425">
    <property type="component" value="Unassembled WGS sequence"/>
</dbReference>
<organism evidence="2 3">
    <name type="scientific">Pseudomonas extremaustralis</name>
    <dbReference type="NCBI Taxonomy" id="359110"/>
    <lineage>
        <taxon>Bacteria</taxon>
        <taxon>Pseudomonadati</taxon>
        <taxon>Pseudomonadota</taxon>
        <taxon>Gammaproteobacteria</taxon>
        <taxon>Pseudomonadales</taxon>
        <taxon>Pseudomonadaceae</taxon>
        <taxon>Pseudomonas</taxon>
    </lineage>
</organism>
<evidence type="ECO:0008006" key="4">
    <source>
        <dbReference type="Google" id="ProtNLM"/>
    </source>
</evidence>
<keyword evidence="1" id="KW-0472">Membrane</keyword>
<feature type="transmembrane region" description="Helical" evidence="1">
    <location>
        <begin position="30"/>
        <end position="52"/>
    </location>
</feature>
<keyword evidence="1" id="KW-1133">Transmembrane helix</keyword>
<gene>
    <name evidence="2" type="ORF">FX985_05771</name>
</gene>
<dbReference type="AlphaFoldDB" id="A0A5M9IRL0"/>